<dbReference type="SUPFAM" id="SSF103481">
    <property type="entry name" value="Multidrug resistance efflux transporter EmrE"/>
    <property type="match status" value="2"/>
</dbReference>
<evidence type="ECO:0000313" key="8">
    <source>
        <dbReference type="EMBL" id="CAG4882124.1"/>
    </source>
</evidence>
<dbReference type="InterPro" id="IPR000620">
    <property type="entry name" value="EamA_dom"/>
</dbReference>
<dbReference type="AlphaFoldDB" id="A0A916MYR6"/>
<accession>A0A916MYR6</accession>
<keyword evidence="5 6" id="KW-0472">Membrane</keyword>
<evidence type="ECO:0000256" key="5">
    <source>
        <dbReference type="ARBA" id="ARBA00023136"/>
    </source>
</evidence>
<comment type="caution">
    <text evidence="8">The sequence shown here is derived from an EMBL/GenBank/DDBJ whole genome shotgun (WGS) entry which is preliminary data.</text>
</comment>
<feature type="transmembrane region" description="Helical" evidence="6">
    <location>
        <begin position="132"/>
        <end position="151"/>
    </location>
</feature>
<protein>
    <submittedName>
        <fullName evidence="8">EamA domain-containing membrane protein RarD</fullName>
    </submittedName>
</protein>
<organism evidence="8 10">
    <name type="scientific">Georgfuchsia toluolica</name>
    <dbReference type="NCBI Taxonomy" id="424218"/>
    <lineage>
        <taxon>Bacteria</taxon>
        <taxon>Pseudomonadati</taxon>
        <taxon>Pseudomonadota</taxon>
        <taxon>Betaproteobacteria</taxon>
        <taxon>Nitrosomonadales</taxon>
        <taxon>Sterolibacteriaceae</taxon>
        <taxon>Georgfuchsia</taxon>
    </lineage>
</organism>
<feature type="transmembrane region" description="Helical" evidence="6">
    <location>
        <begin position="41"/>
        <end position="62"/>
    </location>
</feature>
<dbReference type="InterPro" id="IPR037185">
    <property type="entry name" value="EmrE-like"/>
</dbReference>
<keyword evidence="2" id="KW-1003">Cell membrane</keyword>
<feature type="domain" description="EamA" evidence="7">
    <location>
        <begin position="161"/>
        <end position="296"/>
    </location>
</feature>
<sequence>MKSSYFTGVWLAILAAFGFSFKAILVKLAYAQPAAVPVAVITLLLLRMVFAFPVFFFVGLRESRNAAPLSARDWAALVALGLLGYYGAVMLDFMGLRYISAGLERLIAFTHPTMTVLFGALLLGKRIERREWVALSLCYVGMAVAFVHDLGASADAAGIWIGGALVFASALCYALYLVGAGQMIQRIGPSRFSALAMLVSTAAVLAHFLATQPLSALLQPWPIYALGLSLALFSTILPVFAQSAAMRHIGAGRAALIGSIGPLLTIFFGNWLLEEVISPAQIAGALLVIAGVIVVSRR</sequence>
<evidence type="ECO:0000256" key="2">
    <source>
        <dbReference type="ARBA" id="ARBA00022475"/>
    </source>
</evidence>
<dbReference type="Proteomes" id="UP000742786">
    <property type="component" value="Unassembled WGS sequence"/>
</dbReference>
<evidence type="ECO:0000313" key="10">
    <source>
        <dbReference type="Proteomes" id="UP000742786"/>
    </source>
</evidence>
<evidence type="ECO:0000256" key="4">
    <source>
        <dbReference type="ARBA" id="ARBA00022989"/>
    </source>
</evidence>
<evidence type="ECO:0000259" key="7">
    <source>
        <dbReference type="Pfam" id="PF00892"/>
    </source>
</evidence>
<dbReference type="EMBL" id="CAJQUM010000001">
    <property type="protein sequence ID" value="CAG4882124.1"/>
    <property type="molecule type" value="Genomic_DNA"/>
</dbReference>
<dbReference type="Gene3D" id="1.10.3730.20">
    <property type="match status" value="1"/>
</dbReference>
<evidence type="ECO:0000256" key="6">
    <source>
        <dbReference type="SAM" id="Phobius"/>
    </source>
</evidence>
<feature type="transmembrane region" description="Helical" evidence="6">
    <location>
        <begin position="74"/>
        <end position="94"/>
    </location>
</feature>
<evidence type="ECO:0000256" key="1">
    <source>
        <dbReference type="ARBA" id="ARBA00004651"/>
    </source>
</evidence>
<feature type="domain" description="EamA" evidence="7">
    <location>
        <begin position="7"/>
        <end position="145"/>
    </location>
</feature>
<keyword evidence="3 6" id="KW-0812">Transmembrane</keyword>
<feature type="transmembrane region" description="Helical" evidence="6">
    <location>
        <begin position="221"/>
        <end position="241"/>
    </location>
</feature>
<feature type="transmembrane region" description="Helical" evidence="6">
    <location>
        <begin position="192"/>
        <end position="209"/>
    </location>
</feature>
<feature type="transmembrane region" description="Helical" evidence="6">
    <location>
        <begin position="279"/>
        <end position="296"/>
    </location>
</feature>
<comment type="subcellular location">
    <subcellularLocation>
        <location evidence="1">Cell membrane</location>
        <topology evidence="1">Multi-pass membrane protein</topology>
    </subcellularLocation>
</comment>
<dbReference type="PANTHER" id="PTHR42920">
    <property type="entry name" value="OS03G0707200 PROTEIN-RELATED"/>
    <property type="match status" value="1"/>
</dbReference>
<keyword evidence="10" id="KW-1185">Reference proteome</keyword>
<reference evidence="8" key="1">
    <citation type="submission" date="2021-04" db="EMBL/GenBank/DDBJ databases">
        <authorList>
            <person name="Hornung B."/>
        </authorList>
    </citation>
    <scope>NUCLEOTIDE SEQUENCE</scope>
    <source>
        <strain evidence="8">G5G6</strain>
    </source>
</reference>
<dbReference type="InterPro" id="IPR051258">
    <property type="entry name" value="Diverse_Substrate_Transporter"/>
</dbReference>
<dbReference type="Pfam" id="PF00892">
    <property type="entry name" value="EamA"/>
    <property type="match status" value="2"/>
</dbReference>
<gene>
    <name evidence="8" type="ORF">GTOL_10006</name>
    <name evidence="9" type="ORF">GTOL_20032</name>
</gene>
<dbReference type="EMBL" id="CAJQUM010000002">
    <property type="protein sequence ID" value="CAG4885458.1"/>
    <property type="molecule type" value="Genomic_DNA"/>
</dbReference>
<evidence type="ECO:0000256" key="3">
    <source>
        <dbReference type="ARBA" id="ARBA00022692"/>
    </source>
</evidence>
<feature type="transmembrane region" description="Helical" evidence="6">
    <location>
        <begin position="253"/>
        <end position="273"/>
    </location>
</feature>
<dbReference type="RefSeq" id="WP_220634229.1">
    <property type="nucleotide sequence ID" value="NZ_CAJQUM010000001.1"/>
</dbReference>
<feature type="transmembrane region" description="Helical" evidence="6">
    <location>
        <begin position="157"/>
        <end position="180"/>
    </location>
</feature>
<dbReference type="PANTHER" id="PTHR42920:SF5">
    <property type="entry name" value="EAMA DOMAIN-CONTAINING PROTEIN"/>
    <property type="match status" value="1"/>
</dbReference>
<feature type="transmembrane region" description="Helical" evidence="6">
    <location>
        <begin position="106"/>
        <end position="123"/>
    </location>
</feature>
<proteinExistence type="predicted"/>
<keyword evidence="4 6" id="KW-1133">Transmembrane helix</keyword>
<name>A0A916MYR6_9PROT</name>
<dbReference type="GO" id="GO:0005886">
    <property type="term" value="C:plasma membrane"/>
    <property type="evidence" value="ECO:0007669"/>
    <property type="project" value="UniProtKB-SubCell"/>
</dbReference>
<evidence type="ECO:0000313" key="9">
    <source>
        <dbReference type="EMBL" id="CAG4885458.1"/>
    </source>
</evidence>